<dbReference type="InterPro" id="IPR039425">
    <property type="entry name" value="RNA_pol_sigma-70-like"/>
</dbReference>
<feature type="compositionally biased region" description="Low complexity" evidence="6">
    <location>
        <begin position="10"/>
        <end position="27"/>
    </location>
</feature>
<evidence type="ECO:0000256" key="2">
    <source>
        <dbReference type="ARBA" id="ARBA00023015"/>
    </source>
</evidence>
<evidence type="ECO:0000313" key="9">
    <source>
        <dbReference type="EMBL" id="AGS67744.1"/>
    </source>
</evidence>
<gene>
    <name evidence="9" type="ORF">B446_04580</name>
</gene>
<keyword evidence="5" id="KW-0804">Transcription</keyword>
<keyword evidence="4" id="KW-0238">DNA-binding</keyword>
<dbReference type="Gene3D" id="1.10.10.10">
    <property type="entry name" value="Winged helix-like DNA-binding domain superfamily/Winged helix DNA-binding domain"/>
    <property type="match status" value="1"/>
</dbReference>
<reference evidence="9 10" key="2">
    <citation type="journal article" date="2013" name="J. Biotechnol.">
        <title>Complete genome sequence of the kirromycin producer Streptomyces collinus Tu 365 consisting of a linear chromosome and two linear plasmids.</title>
        <authorList>
            <person name="Ruckert C."/>
            <person name="Szczepanowski R."/>
            <person name="Albersmeier A."/>
            <person name="Goesmann A."/>
            <person name="Iftime D."/>
            <person name="Musiol E.M."/>
            <person name="Blin K."/>
            <person name="Wohlleben W."/>
            <person name="Puhler A."/>
            <person name="Kalinowski J."/>
            <person name="Weber T."/>
        </authorList>
    </citation>
    <scope>NUCLEOTIDE SEQUENCE [LARGE SCALE GENOMIC DNA]</scope>
    <source>
        <strain evidence="10">DSM 40733 / Tue 365</strain>
    </source>
</reference>
<feature type="domain" description="RNA polymerase sigma-70 region 4" evidence="8">
    <location>
        <begin position="165"/>
        <end position="213"/>
    </location>
</feature>
<proteinExistence type="inferred from homology"/>
<sequence>MCSNPASSSVVAERPAPATAAAATTRPVGGGEAHGGPYGGPYADEELARGLVAGDEACLIAVHRRWSGLVYGLARRSLGDAREAEDVTQQVFLGVWRGRQGYRPDRGPLAGWIVGIARRRIVDALSARTRRADLVAAAGSALLLTGGTVAPGPEAVLDRVVVRQALARLPDPQREVLRLAFFEDLTQTQIAARTGWPLGTVKSHARRGLHRLRDSLGQQAGVIDAETVH</sequence>
<evidence type="ECO:0000256" key="4">
    <source>
        <dbReference type="ARBA" id="ARBA00023125"/>
    </source>
</evidence>
<protein>
    <submittedName>
        <fullName evidence="9">ECF subfamily RNA polymerase sigma factor</fullName>
    </submittedName>
</protein>
<dbReference type="PANTHER" id="PTHR43133">
    <property type="entry name" value="RNA POLYMERASE ECF-TYPE SIGMA FACTO"/>
    <property type="match status" value="1"/>
</dbReference>
<dbReference type="Pfam" id="PF04545">
    <property type="entry name" value="Sigma70_r4"/>
    <property type="match status" value="1"/>
</dbReference>
<keyword evidence="3" id="KW-0731">Sigma factor</keyword>
<dbReference type="InterPro" id="IPR007630">
    <property type="entry name" value="RNA_pol_sigma70_r4"/>
</dbReference>
<feature type="region of interest" description="Disordered" evidence="6">
    <location>
        <begin position="1"/>
        <end position="37"/>
    </location>
</feature>
<dbReference type="RefSeq" id="WP_020938228.1">
    <property type="nucleotide sequence ID" value="NC_021985.1"/>
</dbReference>
<dbReference type="InterPro" id="IPR007627">
    <property type="entry name" value="RNA_pol_sigma70_r2"/>
</dbReference>
<evidence type="ECO:0000313" key="10">
    <source>
        <dbReference type="Proteomes" id="UP000015423"/>
    </source>
</evidence>
<evidence type="ECO:0000256" key="1">
    <source>
        <dbReference type="ARBA" id="ARBA00010641"/>
    </source>
</evidence>
<keyword evidence="2" id="KW-0805">Transcription regulation</keyword>
<evidence type="ECO:0000256" key="6">
    <source>
        <dbReference type="SAM" id="MobiDB-lite"/>
    </source>
</evidence>
<dbReference type="InterPro" id="IPR036388">
    <property type="entry name" value="WH-like_DNA-bd_sf"/>
</dbReference>
<dbReference type="NCBIfam" id="TIGR02937">
    <property type="entry name" value="sigma70-ECF"/>
    <property type="match status" value="1"/>
</dbReference>
<dbReference type="STRING" id="1214242.B446_04580"/>
<dbReference type="Gene3D" id="1.10.1740.10">
    <property type="match status" value="1"/>
</dbReference>
<dbReference type="HOGENOM" id="CLU_047691_9_3_11"/>
<dbReference type="Pfam" id="PF04542">
    <property type="entry name" value="Sigma70_r2"/>
    <property type="match status" value="1"/>
</dbReference>
<dbReference type="AlphaFoldDB" id="S5UXI6"/>
<dbReference type="PATRIC" id="fig|1214242.5.peg.953"/>
<dbReference type="SUPFAM" id="SSF88946">
    <property type="entry name" value="Sigma2 domain of RNA polymerase sigma factors"/>
    <property type="match status" value="1"/>
</dbReference>
<organism evidence="9 10">
    <name type="scientific">Streptomyces collinus (strain DSM 40733 / Tue 365)</name>
    <dbReference type="NCBI Taxonomy" id="1214242"/>
    <lineage>
        <taxon>Bacteria</taxon>
        <taxon>Bacillati</taxon>
        <taxon>Actinomycetota</taxon>
        <taxon>Actinomycetes</taxon>
        <taxon>Kitasatosporales</taxon>
        <taxon>Streptomycetaceae</taxon>
        <taxon>Streptomyces</taxon>
    </lineage>
</organism>
<keyword evidence="10" id="KW-1185">Reference proteome</keyword>
<evidence type="ECO:0000256" key="3">
    <source>
        <dbReference type="ARBA" id="ARBA00023082"/>
    </source>
</evidence>
<feature type="domain" description="RNA polymerase sigma-70 region 2" evidence="7">
    <location>
        <begin position="64"/>
        <end position="130"/>
    </location>
</feature>
<accession>S5UXI6</accession>
<dbReference type="Proteomes" id="UP000015423">
    <property type="component" value="Chromosome"/>
</dbReference>
<dbReference type="EMBL" id="CP006259">
    <property type="protein sequence ID" value="AGS67744.1"/>
    <property type="molecule type" value="Genomic_DNA"/>
</dbReference>
<dbReference type="eggNOG" id="COG1595">
    <property type="taxonomic scope" value="Bacteria"/>
</dbReference>
<comment type="similarity">
    <text evidence="1">Belongs to the sigma-70 factor family. ECF subfamily.</text>
</comment>
<dbReference type="InterPro" id="IPR014284">
    <property type="entry name" value="RNA_pol_sigma-70_dom"/>
</dbReference>
<dbReference type="SUPFAM" id="SSF88659">
    <property type="entry name" value="Sigma3 and sigma4 domains of RNA polymerase sigma factors"/>
    <property type="match status" value="1"/>
</dbReference>
<dbReference type="KEGG" id="sci:B446_04580"/>
<dbReference type="GO" id="GO:0003677">
    <property type="term" value="F:DNA binding"/>
    <property type="evidence" value="ECO:0007669"/>
    <property type="project" value="UniProtKB-KW"/>
</dbReference>
<dbReference type="GO" id="GO:0006352">
    <property type="term" value="P:DNA-templated transcription initiation"/>
    <property type="evidence" value="ECO:0007669"/>
    <property type="project" value="InterPro"/>
</dbReference>
<evidence type="ECO:0000256" key="5">
    <source>
        <dbReference type="ARBA" id="ARBA00023163"/>
    </source>
</evidence>
<dbReference type="InterPro" id="IPR013325">
    <property type="entry name" value="RNA_pol_sigma_r2"/>
</dbReference>
<dbReference type="CDD" id="cd06171">
    <property type="entry name" value="Sigma70_r4"/>
    <property type="match status" value="1"/>
</dbReference>
<evidence type="ECO:0000259" key="8">
    <source>
        <dbReference type="Pfam" id="PF04545"/>
    </source>
</evidence>
<dbReference type="InterPro" id="IPR013324">
    <property type="entry name" value="RNA_pol_sigma_r3/r4-like"/>
</dbReference>
<feature type="compositionally biased region" description="Gly residues" evidence="6">
    <location>
        <begin position="28"/>
        <end position="37"/>
    </location>
</feature>
<dbReference type="GO" id="GO:0016987">
    <property type="term" value="F:sigma factor activity"/>
    <property type="evidence" value="ECO:0007669"/>
    <property type="project" value="UniProtKB-KW"/>
</dbReference>
<evidence type="ECO:0000259" key="7">
    <source>
        <dbReference type="Pfam" id="PF04542"/>
    </source>
</evidence>
<name>S5UXI6_STRC3</name>
<reference evidence="10" key="1">
    <citation type="submission" date="2012-10" db="EMBL/GenBank/DDBJ databases">
        <title>The complete genome sequence of Streptomyces collinus Tu 365.</title>
        <authorList>
            <person name="Ruckert C."/>
            <person name="Szczepanowski R."/>
            <person name="Goesmann A."/>
            <person name="Pross E.K."/>
            <person name="Musiol E.M."/>
            <person name="Blin K."/>
            <person name="Wohlleben W."/>
            <person name="Puhler A."/>
            <person name="Weber T."/>
            <person name="Kalinowski J."/>
        </authorList>
    </citation>
    <scope>NUCLEOTIDE SEQUENCE [LARGE SCALE GENOMIC DNA]</scope>
    <source>
        <strain evidence="10">DSM 40733 / Tue 365</strain>
    </source>
</reference>
<dbReference type="PANTHER" id="PTHR43133:SF62">
    <property type="entry name" value="RNA POLYMERASE SIGMA FACTOR SIGZ"/>
    <property type="match status" value="1"/>
</dbReference>